<sequence length="55" mass="6460">LLKGQGEYTTESFEVIFRKPMYSSHDIHRMHPIGKTQIEIKSSLMNIAYKFDTKL</sequence>
<proteinExistence type="predicted"/>
<dbReference type="Proteomes" id="UP001437256">
    <property type="component" value="Unassembled WGS sequence"/>
</dbReference>
<evidence type="ECO:0000313" key="1">
    <source>
        <dbReference type="EMBL" id="KAL0056804.1"/>
    </source>
</evidence>
<dbReference type="EMBL" id="JBBXMP010000926">
    <property type="protein sequence ID" value="KAL0056804.1"/>
    <property type="molecule type" value="Genomic_DNA"/>
</dbReference>
<evidence type="ECO:0000313" key="2">
    <source>
        <dbReference type="Proteomes" id="UP001437256"/>
    </source>
</evidence>
<gene>
    <name evidence="1" type="ORF">AAF712_016584</name>
</gene>
<name>A0ABR2Z794_9AGAR</name>
<accession>A0ABR2Z794</accession>
<protein>
    <submittedName>
        <fullName evidence="1">Uncharacterized protein</fullName>
    </submittedName>
</protein>
<comment type="caution">
    <text evidence="1">The sequence shown here is derived from an EMBL/GenBank/DDBJ whole genome shotgun (WGS) entry which is preliminary data.</text>
</comment>
<keyword evidence="2" id="KW-1185">Reference proteome</keyword>
<organism evidence="1 2">
    <name type="scientific">Marasmius tenuissimus</name>
    <dbReference type="NCBI Taxonomy" id="585030"/>
    <lineage>
        <taxon>Eukaryota</taxon>
        <taxon>Fungi</taxon>
        <taxon>Dikarya</taxon>
        <taxon>Basidiomycota</taxon>
        <taxon>Agaricomycotina</taxon>
        <taxon>Agaricomycetes</taxon>
        <taxon>Agaricomycetidae</taxon>
        <taxon>Agaricales</taxon>
        <taxon>Marasmiineae</taxon>
        <taxon>Marasmiaceae</taxon>
        <taxon>Marasmius</taxon>
    </lineage>
</organism>
<reference evidence="1 2" key="1">
    <citation type="submission" date="2024-05" db="EMBL/GenBank/DDBJ databases">
        <title>A draft genome resource for the thread blight pathogen Marasmius tenuissimus strain MS-2.</title>
        <authorList>
            <person name="Yulfo-Soto G.E."/>
            <person name="Baruah I.K."/>
            <person name="Amoako-Attah I."/>
            <person name="Bukari Y."/>
            <person name="Meinhardt L.W."/>
            <person name="Bailey B.A."/>
            <person name="Cohen S.P."/>
        </authorList>
    </citation>
    <scope>NUCLEOTIDE SEQUENCE [LARGE SCALE GENOMIC DNA]</scope>
    <source>
        <strain evidence="1 2">MS-2</strain>
    </source>
</reference>
<feature type="non-terminal residue" evidence="1">
    <location>
        <position position="1"/>
    </location>
</feature>